<accession>A0ACD3AL57</accession>
<evidence type="ECO:0000313" key="2">
    <source>
        <dbReference type="Proteomes" id="UP000308600"/>
    </source>
</evidence>
<organism evidence="1 2">
    <name type="scientific">Pluteus cervinus</name>
    <dbReference type="NCBI Taxonomy" id="181527"/>
    <lineage>
        <taxon>Eukaryota</taxon>
        <taxon>Fungi</taxon>
        <taxon>Dikarya</taxon>
        <taxon>Basidiomycota</taxon>
        <taxon>Agaricomycotina</taxon>
        <taxon>Agaricomycetes</taxon>
        <taxon>Agaricomycetidae</taxon>
        <taxon>Agaricales</taxon>
        <taxon>Pluteineae</taxon>
        <taxon>Pluteaceae</taxon>
        <taxon>Pluteus</taxon>
    </lineage>
</organism>
<dbReference type="Proteomes" id="UP000308600">
    <property type="component" value="Unassembled WGS sequence"/>
</dbReference>
<sequence length="651" mass="72889">MSSSDLRPDIFSYYARNLIKDFQNQFALPVAETPGPAIPNLPPGQGVPDVPFPTPDLSLGVGIIGGGVGGLYAAMILQSMKIKYEILEATDDIGGRLYTYHFDKSKPPGGHEYFDVGAMRFPDTPMMRRTFKLFDDLGSRISRIPYFFNSESSTLLYNGIPKKNGTPFFPKTWEQPFPEPLPEKYHGMTSSDLSNYAVKPFADALAKDIALGQDPEDTPGWKLLMKYDKYSTRAYMLLEPPQDPELKKQLDPKNLFPYPSYLIDFCEDFSNSTGSFDTAFTEKVLSYLNFNWKDPTDPTKVVQWCCLDGGSQTLAYAMRDCLKEKVVTGFRVGSIALSNDKKLEVKSTENVTKTYDYVITTTSLPCLRVMDLDGAALSIAQRIALRQLQYDPSTKIGIQFKTQWWTNKNPKVTMPYGPIHGGQSTTDRNVRTVVYPSYGEKTGTPSRVLMVNYAWANDAVRLTGLISSGDADALKLLKDLVLRDLVAMHEFVDEDGDTQKTVTYEFLQDQFVAWYPFSWVTASNTIGAFAHFAPGQFKQTYGHLTLPAAEGRLYFAGEALSTRHGWVAGALSASWRAIHQALCVVGEKGKLQEFYQTWGKDEDWGTDEDEEDRDGPSTGGGRDDQKEKVTGRERVLAHLRLSLYPLKLKTV</sequence>
<keyword evidence="2" id="KW-1185">Reference proteome</keyword>
<gene>
    <name evidence="1" type="ORF">BDN72DRAFT_771613</name>
</gene>
<proteinExistence type="predicted"/>
<name>A0ACD3AL57_9AGAR</name>
<reference evidence="1 2" key="1">
    <citation type="journal article" date="2019" name="Nat. Ecol. Evol.">
        <title>Megaphylogeny resolves global patterns of mushroom evolution.</title>
        <authorList>
            <person name="Varga T."/>
            <person name="Krizsan K."/>
            <person name="Foldi C."/>
            <person name="Dima B."/>
            <person name="Sanchez-Garcia M."/>
            <person name="Sanchez-Ramirez S."/>
            <person name="Szollosi G.J."/>
            <person name="Szarkandi J.G."/>
            <person name="Papp V."/>
            <person name="Albert L."/>
            <person name="Andreopoulos W."/>
            <person name="Angelini C."/>
            <person name="Antonin V."/>
            <person name="Barry K.W."/>
            <person name="Bougher N.L."/>
            <person name="Buchanan P."/>
            <person name="Buyck B."/>
            <person name="Bense V."/>
            <person name="Catcheside P."/>
            <person name="Chovatia M."/>
            <person name="Cooper J."/>
            <person name="Damon W."/>
            <person name="Desjardin D."/>
            <person name="Finy P."/>
            <person name="Geml J."/>
            <person name="Haridas S."/>
            <person name="Hughes K."/>
            <person name="Justo A."/>
            <person name="Karasinski D."/>
            <person name="Kautmanova I."/>
            <person name="Kiss B."/>
            <person name="Kocsube S."/>
            <person name="Kotiranta H."/>
            <person name="LaButti K.M."/>
            <person name="Lechner B.E."/>
            <person name="Liimatainen K."/>
            <person name="Lipzen A."/>
            <person name="Lukacs Z."/>
            <person name="Mihaltcheva S."/>
            <person name="Morgado L.N."/>
            <person name="Niskanen T."/>
            <person name="Noordeloos M.E."/>
            <person name="Ohm R.A."/>
            <person name="Ortiz-Santana B."/>
            <person name="Ovrebo C."/>
            <person name="Racz N."/>
            <person name="Riley R."/>
            <person name="Savchenko A."/>
            <person name="Shiryaev A."/>
            <person name="Soop K."/>
            <person name="Spirin V."/>
            <person name="Szebenyi C."/>
            <person name="Tomsovsky M."/>
            <person name="Tulloss R.E."/>
            <person name="Uehling J."/>
            <person name="Grigoriev I.V."/>
            <person name="Vagvolgyi C."/>
            <person name="Papp T."/>
            <person name="Martin F.M."/>
            <person name="Miettinen O."/>
            <person name="Hibbett D.S."/>
            <person name="Nagy L.G."/>
        </authorList>
    </citation>
    <scope>NUCLEOTIDE SEQUENCE [LARGE SCALE GENOMIC DNA]</scope>
    <source>
        <strain evidence="1 2">NL-1719</strain>
    </source>
</reference>
<dbReference type="EMBL" id="ML208397">
    <property type="protein sequence ID" value="TFK66663.1"/>
    <property type="molecule type" value="Genomic_DNA"/>
</dbReference>
<protein>
    <submittedName>
        <fullName evidence="1">FAD/NAD(P)-binding domain-containing protein</fullName>
    </submittedName>
</protein>
<evidence type="ECO:0000313" key="1">
    <source>
        <dbReference type="EMBL" id="TFK66663.1"/>
    </source>
</evidence>